<dbReference type="InterPro" id="IPR011118">
    <property type="entry name" value="Tannase/feruloyl_esterase"/>
</dbReference>
<name>A0A4Z1HPP9_9HELO</name>
<sequence>MKSTLSIFGLPGNFAVAYDFSVSAIATLLPAKSIVFYATHNDAGVTFTSPADYNAGGGPPVMLAVMAWKESDTVPTDIIATKYVNDTNPKGGVLRQRPLCAYPSKAVYDGTGDVNAPENWSCKAA</sequence>
<evidence type="ECO:0000256" key="5">
    <source>
        <dbReference type="RuleBase" id="RU361238"/>
    </source>
</evidence>
<keyword evidence="3 5" id="KW-0378">Hydrolase</keyword>
<evidence type="ECO:0000256" key="3">
    <source>
        <dbReference type="ARBA" id="ARBA00022801"/>
    </source>
</evidence>
<dbReference type="PANTHER" id="PTHR33938:SF2">
    <property type="entry name" value="CARBOXYLIC ESTER HYDROLASE"/>
    <property type="match status" value="1"/>
</dbReference>
<proteinExistence type="inferred from homology"/>
<keyword evidence="2" id="KW-0732">Signal</keyword>
<evidence type="ECO:0000256" key="1">
    <source>
        <dbReference type="ARBA" id="ARBA00022487"/>
    </source>
</evidence>
<keyword evidence="1" id="KW-0719">Serine esterase</keyword>
<dbReference type="Proteomes" id="UP000297229">
    <property type="component" value="Unassembled WGS sequence"/>
</dbReference>
<organism evidence="6 7">
    <name type="scientific">Botrytis elliptica</name>
    <dbReference type="NCBI Taxonomy" id="278938"/>
    <lineage>
        <taxon>Eukaryota</taxon>
        <taxon>Fungi</taxon>
        <taxon>Dikarya</taxon>
        <taxon>Ascomycota</taxon>
        <taxon>Pezizomycotina</taxon>
        <taxon>Leotiomycetes</taxon>
        <taxon>Helotiales</taxon>
        <taxon>Sclerotiniaceae</taxon>
        <taxon>Botrytis</taxon>
    </lineage>
</organism>
<reference evidence="6 7" key="1">
    <citation type="submission" date="2017-12" db="EMBL/GenBank/DDBJ databases">
        <title>Comparative genomics of Botrytis spp.</title>
        <authorList>
            <person name="Valero-Jimenez C.A."/>
            <person name="Tapia P."/>
            <person name="Veloso J."/>
            <person name="Silva-Moreno E."/>
            <person name="Staats M."/>
            <person name="Valdes J.H."/>
            <person name="Van Kan J.A.L."/>
        </authorList>
    </citation>
    <scope>NUCLEOTIDE SEQUENCE [LARGE SCALE GENOMIC DNA]</scope>
    <source>
        <strain evidence="6 7">Be9601</strain>
    </source>
</reference>
<dbReference type="Pfam" id="PF07519">
    <property type="entry name" value="Tannase"/>
    <property type="match status" value="1"/>
</dbReference>
<dbReference type="PANTHER" id="PTHR33938">
    <property type="entry name" value="FERULOYL ESTERASE B-RELATED"/>
    <property type="match status" value="1"/>
</dbReference>
<evidence type="ECO:0000313" key="6">
    <source>
        <dbReference type="EMBL" id="TGO50854.1"/>
    </source>
</evidence>
<accession>A0A4Z1HPP9</accession>
<dbReference type="EC" id="3.1.1.-" evidence="5"/>
<evidence type="ECO:0000256" key="2">
    <source>
        <dbReference type="ARBA" id="ARBA00022729"/>
    </source>
</evidence>
<protein>
    <recommendedName>
        <fullName evidence="5">Carboxylic ester hydrolase</fullName>
        <ecNumber evidence="5">3.1.1.-</ecNumber>
    </recommendedName>
</protein>
<dbReference type="EMBL" id="PQXM01001776">
    <property type="protein sequence ID" value="TGO50854.1"/>
    <property type="molecule type" value="Genomic_DNA"/>
</dbReference>
<dbReference type="GO" id="GO:0052689">
    <property type="term" value="F:carboxylic ester hydrolase activity"/>
    <property type="evidence" value="ECO:0007669"/>
    <property type="project" value="UniProtKB-KW"/>
</dbReference>
<evidence type="ECO:0000313" key="7">
    <source>
        <dbReference type="Proteomes" id="UP000297229"/>
    </source>
</evidence>
<comment type="similarity">
    <text evidence="5">Belongs to the tannase family.</text>
</comment>
<dbReference type="AlphaFoldDB" id="A0A4Z1HPP9"/>
<keyword evidence="7" id="KW-1185">Reference proteome</keyword>
<keyword evidence="4" id="KW-1015">Disulfide bond</keyword>
<comment type="caution">
    <text evidence="6">The sequence shown here is derived from an EMBL/GenBank/DDBJ whole genome shotgun (WGS) entry which is preliminary data.</text>
</comment>
<evidence type="ECO:0000256" key="4">
    <source>
        <dbReference type="ARBA" id="ARBA00023157"/>
    </source>
</evidence>
<gene>
    <name evidence="6" type="ORF">BELL_1778g00010</name>
</gene>